<dbReference type="RefSeq" id="WP_340290726.1">
    <property type="nucleotide sequence ID" value="NZ_JBBJUP010000010.1"/>
</dbReference>
<comment type="similarity">
    <text evidence="1">Belongs to the short-chain dehydrogenases/reductases (SDR) family.</text>
</comment>
<dbReference type="PRINTS" id="PR00081">
    <property type="entry name" value="GDHRDH"/>
</dbReference>
<organism evidence="3 4">
    <name type="scientific">Pseudonocardia spirodelae</name>
    <dbReference type="NCBI Taxonomy" id="3133431"/>
    <lineage>
        <taxon>Bacteria</taxon>
        <taxon>Bacillati</taxon>
        <taxon>Actinomycetota</taxon>
        <taxon>Actinomycetes</taxon>
        <taxon>Pseudonocardiales</taxon>
        <taxon>Pseudonocardiaceae</taxon>
        <taxon>Pseudonocardia</taxon>
    </lineage>
</organism>
<proteinExistence type="inferred from homology"/>
<dbReference type="InterPro" id="IPR036291">
    <property type="entry name" value="NAD(P)-bd_dom_sf"/>
</dbReference>
<reference evidence="3 4" key="1">
    <citation type="submission" date="2024-03" db="EMBL/GenBank/DDBJ databases">
        <title>Draft genome sequence of Pseudonocardia sp. DW16-2.</title>
        <authorList>
            <person name="Duangmal K."/>
        </authorList>
    </citation>
    <scope>NUCLEOTIDE SEQUENCE [LARGE SCALE GENOMIC DNA]</scope>
    <source>
        <strain evidence="3 4">DW16-2</strain>
    </source>
</reference>
<dbReference type="InterPro" id="IPR002347">
    <property type="entry name" value="SDR_fam"/>
</dbReference>
<dbReference type="PRINTS" id="PR00080">
    <property type="entry name" value="SDRFAMILY"/>
</dbReference>
<keyword evidence="4" id="KW-1185">Reference proteome</keyword>
<evidence type="ECO:0000256" key="2">
    <source>
        <dbReference type="ARBA" id="ARBA00023002"/>
    </source>
</evidence>
<gene>
    <name evidence="3" type="ORF">WJX68_13830</name>
</gene>
<dbReference type="CDD" id="cd05233">
    <property type="entry name" value="SDR_c"/>
    <property type="match status" value="1"/>
</dbReference>
<protein>
    <submittedName>
        <fullName evidence="3">SDR family NAD(P)-dependent oxidoreductase</fullName>
    </submittedName>
</protein>
<dbReference type="SUPFAM" id="SSF51735">
    <property type="entry name" value="NAD(P)-binding Rossmann-fold domains"/>
    <property type="match status" value="1"/>
</dbReference>
<dbReference type="Proteomes" id="UP001364211">
    <property type="component" value="Unassembled WGS sequence"/>
</dbReference>
<accession>A0ABU8T7Y7</accession>
<evidence type="ECO:0000313" key="3">
    <source>
        <dbReference type="EMBL" id="MEJ8280020.1"/>
    </source>
</evidence>
<dbReference type="PANTHER" id="PTHR42760:SF133">
    <property type="entry name" value="3-OXOACYL-[ACYL-CARRIER-PROTEIN] REDUCTASE"/>
    <property type="match status" value="1"/>
</dbReference>
<evidence type="ECO:0000256" key="1">
    <source>
        <dbReference type="ARBA" id="ARBA00006484"/>
    </source>
</evidence>
<dbReference type="PANTHER" id="PTHR42760">
    <property type="entry name" value="SHORT-CHAIN DEHYDROGENASES/REDUCTASES FAMILY MEMBER"/>
    <property type="match status" value="1"/>
</dbReference>
<sequence>MTDGRRVAVVVGSGAGIGREIALRLAARGDAVVLTGRSVPEMERVAARVTGDGGAAAVVPLDLRDPASVAAAARRAGAEFGRVDTLVCNSGVAGPTAPLHEVDPADWADTLAVNLTGVFLCAREFLPAMYAAGSGSVVVVGSMTGKRPLPARTPYAASKAALIGLVRTLAAEAGPHGVRVNLVSPGGVEGPRLDRVVAAQAAARGLAESAVRASFAAESPLGRLVTAGDVAATVAFLSSPEAGGLTGQDLNVTAGQVMY</sequence>
<keyword evidence="2" id="KW-0560">Oxidoreductase</keyword>
<dbReference type="Pfam" id="PF13561">
    <property type="entry name" value="adh_short_C2"/>
    <property type="match status" value="1"/>
</dbReference>
<dbReference type="Gene3D" id="3.40.50.720">
    <property type="entry name" value="NAD(P)-binding Rossmann-like Domain"/>
    <property type="match status" value="1"/>
</dbReference>
<comment type="caution">
    <text evidence="3">The sequence shown here is derived from an EMBL/GenBank/DDBJ whole genome shotgun (WGS) entry which is preliminary data.</text>
</comment>
<name>A0ABU8T7Y7_9PSEU</name>
<dbReference type="EMBL" id="JBBJUP010000010">
    <property type="protein sequence ID" value="MEJ8280020.1"/>
    <property type="molecule type" value="Genomic_DNA"/>
</dbReference>
<evidence type="ECO:0000313" key="4">
    <source>
        <dbReference type="Proteomes" id="UP001364211"/>
    </source>
</evidence>
<dbReference type="PROSITE" id="PS00061">
    <property type="entry name" value="ADH_SHORT"/>
    <property type="match status" value="1"/>
</dbReference>
<dbReference type="InterPro" id="IPR020904">
    <property type="entry name" value="Sc_DH/Rdtase_CS"/>
</dbReference>